<dbReference type="Proteomes" id="UP000433652">
    <property type="component" value="Unassembled WGS sequence"/>
</dbReference>
<dbReference type="PROSITE" id="PS00184">
    <property type="entry name" value="GARS"/>
    <property type="match status" value="1"/>
</dbReference>
<evidence type="ECO:0000256" key="4">
    <source>
        <dbReference type="ARBA" id="ARBA00013255"/>
    </source>
</evidence>
<dbReference type="InterPro" id="IPR000115">
    <property type="entry name" value="PRibGlycinamide_synth"/>
</dbReference>
<dbReference type="HAMAP" id="MF_00138">
    <property type="entry name" value="GARS"/>
    <property type="match status" value="1"/>
</dbReference>
<keyword evidence="6 13" id="KW-0547">Nucleotide-binding</keyword>
<feature type="domain" description="ATP-grasp" evidence="14">
    <location>
        <begin position="111"/>
        <end position="316"/>
    </location>
</feature>
<evidence type="ECO:0000256" key="9">
    <source>
        <dbReference type="ARBA" id="ARBA00038345"/>
    </source>
</evidence>
<keyword evidence="5 12" id="KW-0436">Ligase</keyword>
<comment type="caution">
    <text evidence="15">The sequence shown here is derived from an EMBL/GenBank/DDBJ whole genome shotgun (WGS) entry which is preliminary data.</text>
</comment>
<dbReference type="SUPFAM" id="SSF51246">
    <property type="entry name" value="Rudiment single hybrid motif"/>
    <property type="match status" value="1"/>
</dbReference>
<dbReference type="Gene3D" id="3.30.1490.20">
    <property type="entry name" value="ATP-grasp fold, A domain"/>
    <property type="match status" value="1"/>
</dbReference>
<evidence type="ECO:0000313" key="16">
    <source>
        <dbReference type="Proteomes" id="UP000433652"/>
    </source>
</evidence>
<dbReference type="GO" id="GO:0006189">
    <property type="term" value="P:'de novo' IMP biosynthetic process"/>
    <property type="evidence" value="ECO:0007669"/>
    <property type="project" value="UniProtKB-UniRule"/>
</dbReference>
<dbReference type="SMART" id="SM01209">
    <property type="entry name" value="GARS_A"/>
    <property type="match status" value="1"/>
</dbReference>
<accession>A0A6I4SWU0</accession>
<dbReference type="GO" id="GO:0005524">
    <property type="term" value="F:ATP binding"/>
    <property type="evidence" value="ECO:0007669"/>
    <property type="project" value="UniProtKB-UniRule"/>
</dbReference>
<dbReference type="InterPro" id="IPR013815">
    <property type="entry name" value="ATP_grasp_subdomain_1"/>
</dbReference>
<evidence type="ECO:0000256" key="7">
    <source>
        <dbReference type="ARBA" id="ARBA00022755"/>
    </source>
</evidence>
<comment type="catalytic activity">
    <reaction evidence="12">
        <text>5-phospho-beta-D-ribosylamine + glycine + ATP = N(1)-(5-phospho-beta-D-ribosyl)glycinamide + ADP + phosphate + H(+)</text>
        <dbReference type="Rhea" id="RHEA:17453"/>
        <dbReference type="ChEBI" id="CHEBI:15378"/>
        <dbReference type="ChEBI" id="CHEBI:30616"/>
        <dbReference type="ChEBI" id="CHEBI:43474"/>
        <dbReference type="ChEBI" id="CHEBI:57305"/>
        <dbReference type="ChEBI" id="CHEBI:58681"/>
        <dbReference type="ChEBI" id="CHEBI:143788"/>
        <dbReference type="ChEBI" id="CHEBI:456216"/>
        <dbReference type="EC" id="6.3.4.13"/>
    </reaction>
</comment>
<dbReference type="PROSITE" id="PS50975">
    <property type="entry name" value="ATP_GRASP"/>
    <property type="match status" value="1"/>
</dbReference>
<evidence type="ECO:0000256" key="2">
    <source>
        <dbReference type="ARBA" id="ARBA00001946"/>
    </source>
</evidence>
<comment type="similarity">
    <text evidence="9 12">Belongs to the GARS family.</text>
</comment>
<dbReference type="SMART" id="SM01210">
    <property type="entry name" value="GARS_C"/>
    <property type="match status" value="1"/>
</dbReference>
<evidence type="ECO:0000259" key="14">
    <source>
        <dbReference type="PROSITE" id="PS50975"/>
    </source>
</evidence>
<reference evidence="15 16" key="1">
    <citation type="submission" date="2019-12" db="EMBL/GenBank/DDBJ databases">
        <title>Genomic-based taxomic classification of the family Erythrobacteraceae.</title>
        <authorList>
            <person name="Xu L."/>
        </authorList>
    </citation>
    <scope>NUCLEOTIDE SEQUENCE [LARGE SCALE GENOMIC DNA]</scope>
    <source>
        <strain evidence="15 16">MCCC 1K01500</strain>
    </source>
</reference>
<keyword evidence="16" id="KW-1185">Reference proteome</keyword>
<evidence type="ECO:0000256" key="6">
    <source>
        <dbReference type="ARBA" id="ARBA00022741"/>
    </source>
</evidence>
<comment type="cofactor">
    <cofactor evidence="1">
        <name>Mn(2+)</name>
        <dbReference type="ChEBI" id="CHEBI:29035"/>
    </cofactor>
</comment>
<dbReference type="PANTHER" id="PTHR43472:SF1">
    <property type="entry name" value="PHOSPHORIBOSYLAMINE--GLYCINE LIGASE, CHLOROPLASTIC"/>
    <property type="match status" value="1"/>
</dbReference>
<dbReference type="PANTHER" id="PTHR43472">
    <property type="entry name" value="PHOSPHORIBOSYLAMINE--GLYCINE LIGASE"/>
    <property type="match status" value="1"/>
</dbReference>
<keyword evidence="7 12" id="KW-0658">Purine biosynthesis</keyword>
<dbReference type="Gene3D" id="3.40.50.20">
    <property type="match status" value="1"/>
</dbReference>
<dbReference type="InterPro" id="IPR011761">
    <property type="entry name" value="ATP-grasp"/>
</dbReference>
<dbReference type="InterPro" id="IPR020559">
    <property type="entry name" value="PRibGlycinamide_synth_CS"/>
</dbReference>
<dbReference type="GO" id="GO:0004637">
    <property type="term" value="F:phosphoribosylamine-glycine ligase activity"/>
    <property type="evidence" value="ECO:0007669"/>
    <property type="project" value="UniProtKB-UniRule"/>
</dbReference>
<evidence type="ECO:0000256" key="10">
    <source>
        <dbReference type="ARBA" id="ARBA00042242"/>
    </source>
</evidence>
<gene>
    <name evidence="12 15" type="primary">purD</name>
    <name evidence="15" type="ORF">GRI89_12875</name>
</gene>
<proteinExistence type="inferred from homology"/>
<protein>
    <recommendedName>
        <fullName evidence="4 12">Phosphoribosylamine--glycine ligase</fullName>
        <ecNumber evidence="4 12">6.3.4.13</ecNumber>
    </recommendedName>
    <alternativeName>
        <fullName evidence="12">GARS</fullName>
    </alternativeName>
    <alternativeName>
        <fullName evidence="10 12">Glycinamide ribonucleotide synthetase</fullName>
    </alternativeName>
    <alternativeName>
        <fullName evidence="11 12">Phosphoribosylglycinamide synthetase</fullName>
    </alternativeName>
</protein>
<sequence length="429" mass="44504">MNILLLGAGGREHALAWKLAQSRYIAADGGTLYAAPGNPGIAECATLVELDVADHDAVVAWCEGHRVDFVVVGPEAPLVDGLADTLRGAGIAVFGPSKAAAQLEGSKGFTKDLCERAGIPTAGYVRTTSLEQAKTALDRFEAPYVLKADGLAAGKGVVIAATQDDANEALEDMFSGAFGAAGTEVVLEEFMEGEEASFFVLTDGATIVPFGSAQDHKRVGEGDTGPNTGGMGAYSPAPVLSASLRGEAIERIIAPTVRQMAEEGMPYSGVLYAGLMLTPQGPKLVEYNCRFGDPECQVLMMRLESDLGEYLYASATSGLAALRPPKFSRETAMTVVMAAQGYPGTPAKDGSIAGIDAAEAGGAKVFHAGTALRDGQLVASGGRVLNVTASGSSVAEAQRKAYAAVDALDFPSGFCRRDIGWREIEREGS</sequence>
<evidence type="ECO:0000256" key="5">
    <source>
        <dbReference type="ARBA" id="ARBA00022598"/>
    </source>
</evidence>
<dbReference type="SUPFAM" id="SSF56059">
    <property type="entry name" value="Glutathione synthetase ATP-binding domain-like"/>
    <property type="match status" value="1"/>
</dbReference>
<dbReference type="OrthoDB" id="9807240at2"/>
<organism evidence="15 16">
    <name type="scientific">Croceibacterium salegens</name>
    <dbReference type="NCBI Taxonomy" id="1737568"/>
    <lineage>
        <taxon>Bacteria</taxon>
        <taxon>Pseudomonadati</taxon>
        <taxon>Pseudomonadota</taxon>
        <taxon>Alphaproteobacteria</taxon>
        <taxon>Sphingomonadales</taxon>
        <taxon>Erythrobacteraceae</taxon>
        <taxon>Croceibacterium</taxon>
    </lineage>
</organism>
<dbReference type="SUPFAM" id="SSF52440">
    <property type="entry name" value="PreATP-grasp domain"/>
    <property type="match status" value="1"/>
</dbReference>
<comment type="pathway">
    <text evidence="3 12">Purine metabolism; IMP biosynthesis via de novo pathway; N(1)-(5-phospho-D-ribosyl)glycinamide from 5-phospho-alpha-D-ribose 1-diphosphate: step 2/2.</text>
</comment>
<dbReference type="Pfam" id="PF02844">
    <property type="entry name" value="GARS_N"/>
    <property type="match status" value="1"/>
</dbReference>
<dbReference type="EC" id="6.3.4.13" evidence="4 12"/>
<dbReference type="InterPro" id="IPR020561">
    <property type="entry name" value="PRibGlycinamid_synth_ATP-grasp"/>
</dbReference>
<name>A0A6I4SWU0_9SPHN</name>
<dbReference type="GO" id="GO:0009113">
    <property type="term" value="P:purine nucleobase biosynthetic process"/>
    <property type="evidence" value="ECO:0007669"/>
    <property type="project" value="InterPro"/>
</dbReference>
<dbReference type="Gene3D" id="3.30.470.20">
    <property type="entry name" value="ATP-grasp fold, B domain"/>
    <property type="match status" value="1"/>
</dbReference>
<dbReference type="Gene3D" id="3.90.600.10">
    <property type="entry name" value="Phosphoribosylglycinamide synthetase, C-terminal domain"/>
    <property type="match status" value="1"/>
</dbReference>
<evidence type="ECO:0000256" key="8">
    <source>
        <dbReference type="ARBA" id="ARBA00022840"/>
    </source>
</evidence>
<dbReference type="InterPro" id="IPR016185">
    <property type="entry name" value="PreATP-grasp_dom_sf"/>
</dbReference>
<evidence type="ECO:0000313" key="15">
    <source>
        <dbReference type="EMBL" id="MXO60431.1"/>
    </source>
</evidence>
<dbReference type="GO" id="GO:0046872">
    <property type="term" value="F:metal ion binding"/>
    <property type="evidence" value="ECO:0007669"/>
    <property type="project" value="InterPro"/>
</dbReference>
<dbReference type="InterPro" id="IPR037123">
    <property type="entry name" value="PRibGlycinamide_synth_C_sf"/>
</dbReference>
<evidence type="ECO:0000256" key="13">
    <source>
        <dbReference type="PROSITE-ProRule" id="PRU00409"/>
    </source>
</evidence>
<comment type="cofactor">
    <cofactor evidence="2">
        <name>Mg(2+)</name>
        <dbReference type="ChEBI" id="CHEBI:18420"/>
    </cofactor>
</comment>
<dbReference type="UniPathway" id="UPA00074">
    <property type="reaction ID" value="UER00125"/>
</dbReference>
<evidence type="ECO:0000256" key="11">
    <source>
        <dbReference type="ARBA" id="ARBA00042864"/>
    </source>
</evidence>
<dbReference type="NCBIfam" id="TIGR00877">
    <property type="entry name" value="purD"/>
    <property type="match status" value="1"/>
</dbReference>
<dbReference type="EMBL" id="WTYM01000052">
    <property type="protein sequence ID" value="MXO60431.1"/>
    <property type="molecule type" value="Genomic_DNA"/>
</dbReference>
<dbReference type="Pfam" id="PF02843">
    <property type="entry name" value="GARS_C"/>
    <property type="match status" value="1"/>
</dbReference>
<evidence type="ECO:0000256" key="12">
    <source>
        <dbReference type="HAMAP-Rule" id="MF_00138"/>
    </source>
</evidence>
<dbReference type="FunFam" id="3.90.600.10:FF:000001">
    <property type="entry name" value="Trifunctional purine biosynthetic protein adenosine-3"/>
    <property type="match status" value="1"/>
</dbReference>
<keyword evidence="8 13" id="KW-0067">ATP-binding</keyword>
<dbReference type="RefSeq" id="WP_159796276.1">
    <property type="nucleotide sequence ID" value="NZ_WTYM01000052.1"/>
</dbReference>
<evidence type="ECO:0000256" key="1">
    <source>
        <dbReference type="ARBA" id="ARBA00001936"/>
    </source>
</evidence>
<dbReference type="InterPro" id="IPR020560">
    <property type="entry name" value="PRibGlycinamide_synth_C-dom"/>
</dbReference>
<dbReference type="InterPro" id="IPR011054">
    <property type="entry name" value="Rudment_hybrid_motif"/>
</dbReference>
<evidence type="ECO:0000256" key="3">
    <source>
        <dbReference type="ARBA" id="ARBA00005174"/>
    </source>
</evidence>
<dbReference type="InterPro" id="IPR020562">
    <property type="entry name" value="PRibGlycinamide_synth_N"/>
</dbReference>
<dbReference type="Pfam" id="PF01071">
    <property type="entry name" value="GARS_A"/>
    <property type="match status" value="1"/>
</dbReference>
<dbReference type="AlphaFoldDB" id="A0A6I4SWU0"/>